<comment type="caution">
    <text evidence="5">The sequence shown here is derived from an EMBL/GenBank/DDBJ whole genome shotgun (WGS) entry which is preliminary data.</text>
</comment>
<evidence type="ECO:0000313" key="6">
    <source>
        <dbReference type="Proteomes" id="UP001589844"/>
    </source>
</evidence>
<keyword evidence="2 3" id="KW-0326">Glycosidase</keyword>
<dbReference type="GO" id="GO:0016798">
    <property type="term" value="F:hydrolase activity, acting on glycosyl bonds"/>
    <property type="evidence" value="ECO:0007669"/>
    <property type="project" value="UniProtKB-KW"/>
</dbReference>
<keyword evidence="6" id="KW-1185">Reference proteome</keyword>
<keyword evidence="1 3" id="KW-0378">Hydrolase</keyword>
<dbReference type="RefSeq" id="WP_390212855.1">
    <property type="nucleotide sequence ID" value="NZ_JBHLXJ010000013.1"/>
</dbReference>
<dbReference type="EMBL" id="JBHLXJ010000013">
    <property type="protein sequence ID" value="MFC0350500.1"/>
    <property type="molecule type" value="Genomic_DNA"/>
</dbReference>
<dbReference type="InterPro" id="IPR001547">
    <property type="entry name" value="Glyco_hydro_5"/>
</dbReference>
<dbReference type="PANTHER" id="PTHR31297:SF13">
    <property type="entry name" value="PUTATIVE-RELATED"/>
    <property type="match status" value="1"/>
</dbReference>
<evidence type="ECO:0000256" key="2">
    <source>
        <dbReference type="ARBA" id="ARBA00023295"/>
    </source>
</evidence>
<evidence type="ECO:0000256" key="1">
    <source>
        <dbReference type="ARBA" id="ARBA00022801"/>
    </source>
</evidence>
<evidence type="ECO:0000313" key="5">
    <source>
        <dbReference type="EMBL" id="MFC0350500.1"/>
    </source>
</evidence>
<protein>
    <submittedName>
        <fullName evidence="5">Glycoside hydrolase family 5 protein</fullName>
        <ecNumber evidence="5">3.2.1.-</ecNumber>
    </submittedName>
</protein>
<dbReference type="EC" id="3.2.1.-" evidence="5"/>
<name>A0ABV6IF87_9BURK</name>
<dbReference type="PANTHER" id="PTHR31297">
    <property type="entry name" value="GLUCAN ENDO-1,6-BETA-GLUCOSIDASE B"/>
    <property type="match status" value="1"/>
</dbReference>
<dbReference type="Gene3D" id="3.20.20.80">
    <property type="entry name" value="Glycosidases"/>
    <property type="match status" value="1"/>
</dbReference>
<dbReference type="InterPro" id="IPR050386">
    <property type="entry name" value="Glycosyl_hydrolase_5"/>
</dbReference>
<reference evidence="5 6" key="1">
    <citation type="submission" date="2024-09" db="EMBL/GenBank/DDBJ databases">
        <authorList>
            <person name="Sun Q."/>
            <person name="Mori K."/>
        </authorList>
    </citation>
    <scope>NUCLEOTIDE SEQUENCE [LARGE SCALE GENOMIC DNA]</scope>
    <source>
        <strain evidence="5 6">CCM 8677</strain>
    </source>
</reference>
<sequence length="494" mass="55352">MKNLSKAETLRRQKNEKRISKDIVALGAFLCAPQRLSASALRGFDFLVLNLIAVVFSLSACGSSDATSTKTVTPAVNVIVPIPQAIVRETPTMLHTEGTQWLRESGKPIQLKGVNLGNWLMQEFWMMGQGSNGIDDQCKLEAVLDKRFGYAERERLYRLYRKNWMRERDWDLIAQYGMNVVRLPFIWSVIEDEKNPGHLRADAWEYLDDAIAQAERRGMHVILDLHGAVGSQGWEHHSGCAGKNLYWSTPEFQERTIWLWQVIAARYKDRPAVAGYSLLNEPWGTTPDVMAKEVIRLYHAVRSVDPNHVIILPGHSSGIDAYGKPADRGLRNVAFEIHPYPGFFGWGQPTLQVHQDWLRCGSAGNGGVCEWNTRLKNLNSALFIGEFQPWAGLGAELGGQITRVTYDTYASYGWAATSWSYKLLSNNGAQGNGTWGLVTNSSQVKVPALDFNQASLSEIEKLFELFGSIPYEPQQAVMSWMTSAVAPNPFARTQ</sequence>
<organism evidence="5 6">
    <name type="scientific">Undibacterium danionis</name>
    <dbReference type="NCBI Taxonomy" id="1812100"/>
    <lineage>
        <taxon>Bacteria</taxon>
        <taxon>Pseudomonadati</taxon>
        <taxon>Pseudomonadota</taxon>
        <taxon>Betaproteobacteria</taxon>
        <taxon>Burkholderiales</taxon>
        <taxon>Oxalobacteraceae</taxon>
        <taxon>Undibacterium</taxon>
    </lineage>
</organism>
<dbReference type="SUPFAM" id="SSF51445">
    <property type="entry name" value="(Trans)glycosidases"/>
    <property type="match status" value="1"/>
</dbReference>
<accession>A0ABV6IF87</accession>
<gene>
    <name evidence="5" type="ORF">ACFFJH_11825</name>
</gene>
<feature type="domain" description="Glycoside hydrolase family 5" evidence="4">
    <location>
        <begin position="169"/>
        <end position="389"/>
    </location>
</feature>
<dbReference type="Proteomes" id="UP001589844">
    <property type="component" value="Unassembled WGS sequence"/>
</dbReference>
<evidence type="ECO:0000259" key="4">
    <source>
        <dbReference type="Pfam" id="PF00150"/>
    </source>
</evidence>
<dbReference type="InterPro" id="IPR017853">
    <property type="entry name" value="GH"/>
</dbReference>
<comment type="similarity">
    <text evidence="3">Belongs to the glycosyl hydrolase 5 (cellulase A) family.</text>
</comment>
<proteinExistence type="inferred from homology"/>
<dbReference type="Pfam" id="PF00150">
    <property type="entry name" value="Cellulase"/>
    <property type="match status" value="1"/>
</dbReference>
<evidence type="ECO:0000256" key="3">
    <source>
        <dbReference type="RuleBase" id="RU361153"/>
    </source>
</evidence>